<dbReference type="Pfam" id="PF24366">
    <property type="entry name" value="DUF7522"/>
    <property type="match status" value="1"/>
</dbReference>
<reference evidence="2" key="1">
    <citation type="submission" date="2016-10" db="EMBL/GenBank/DDBJ databases">
        <authorList>
            <person name="Varghese N."/>
            <person name="Submissions S."/>
        </authorList>
    </citation>
    <scope>NUCLEOTIDE SEQUENCE [LARGE SCALE GENOMIC DNA]</scope>
    <source>
        <strain evidence="2">CGMCC 1.10119</strain>
    </source>
</reference>
<proteinExistence type="predicted"/>
<dbReference type="Proteomes" id="UP000199451">
    <property type="component" value="Unassembled WGS sequence"/>
</dbReference>
<dbReference type="RefSeq" id="WP_089697438.1">
    <property type="nucleotide sequence ID" value="NZ_FNHL01000002.1"/>
</dbReference>
<dbReference type="AlphaFoldDB" id="A0A1G9UDH2"/>
<name>A0A1G9UDH2_9EURY</name>
<keyword evidence="2" id="KW-1185">Reference proteome</keyword>
<evidence type="ECO:0000313" key="2">
    <source>
        <dbReference type="Proteomes" id="UP000199451"/>
    </source>
</evidence>
<dbReference type="InterPro" id="IPR055944">
    <property type="entry name" value="DUF7522"/>
</dbReference>
<organism evidence="1 2">
    <name type="scientific">Halogranum gelatinilyticum</name>
    <dbReference type="NCBI Taxonomy" id="660521"/>
    <lineage>
        <taxon>Archaea</taxon>
        <taxon>Methanobacteriati</taxon>
        <taxon>Methanobacteriota</taxon>
        <taxon>Stenosarchaea group</taxon>
        <taxon>Halobacteria</taxon>
        <taxon>Halobacteriales</taxon>
        <taxon>Haloferacaceae</taxon>
    </lineage>
</organism>
<dbReference type="EMBL" id="FNHL01000002">
    <property type="protein sequence ID" value="SDM57976.1"/>
    <property type="molecule type" value="Genomic_DNA"/>
</dbReference>
<dbReference type="OrthoDB" id="199238at2157"/>
<sequence>MKGFGDEGLVTFLKDSAGEQLRCVARYDDDTYEMLYARDDVSSGYAVDEFAEVVDDLRDVENMEEEHTSRLKAGNHHVTLRLYDRAAILHFGQGETFGTVVSLDSDAAEDFASFVGACLKHLYQDSPQSIENAPSWV</sequence>
<accession>A0A1G9UDH2</accession>
<gene>
    <name evidence="1" type="ORF">SAMN04487949_2148</name>
</gene>
<evidence type="ECO:0000313" key="1">
    <source>
        <dbReference type="EMBL" id="SDM57976.1"/>
    </source>
</evidence>
<protein>
    <submittedName>
        <fullName evidence="1">Uncharacterized protein</fullName>
    </submittedName>
</protein>
<dbReference type="STRING" id="660521.SAMN04487949_2148"/>